<dbReference type="Proteomes" id="UP000030686">
    <property type="component" value="Unassembled WGS sequence"/>
</dbReference>
<proteinExistence type="predicted"/>
<organism evidence="1 2">
    <name type="scientific">Penicillium roqueforti (strain FM164)</name>
    <dbReference type="NCBI Taxonomy" id="1365484"/>
    <lineage>
        <taxon>Eukaryota</taxon>
        <taxon>Fungi</taxon>
        <taxon>Dikarya</taxon>
        <taxon>Ascomycota</taxon>
        <taxon>Pezizomycotina</taxon>
        <taxon>Eurotiomycetes</taxon>
        <taxon>Eurotiomycetidae</taxon>
        <taxon>Eurotiales</taxon>
        <taxon>Aspergillaceae</taxon>
        <taxon>Penicillium</taxon>
    </lineage>
</organism>
<name>W6QJD8_PENRF</name>
<keyword evidence="2" id="KW-1185">Reference proteome</keyword>
<accession>W6QJD8</accession>
<protein>
    <submittedName>
        <fullName evidence="1">Genomic scaffold, ProqFM164S01</fullName>
    </submittedName>
</protein>
<dbReference type="EMBL" id="HG792015">
    <property type="protein sequence ID" value="CDM29697.1"/>
    <property type="molecule type" value="Genomic_DNA"/>
</dbReference>
<dbReference type="OrthoDB" id="5401170at2759"/>
<reference evidence="1" key="1">
    <citation type="journal article" date="2014" name="Nat. Commun.">
        <title>Multiple recent horizontal transfers of a large genomic region in cheese making fungi.</title>
        <authorList>
            <person name="Cheeseman K."/>
            <person name="Ropars J."/>
            <person name="Renault P."/>
            <person name="Dupont J."/>
            <person name="Gouzy J."/>
            <person name="Branca A."/>
            <person name="Abraham A.L."/>
            <person name="Ceppi M."/>
            <person name="Conseiller E."/>
            <person name="Debuchy R."/>
            <person name="Malagnac F."/>
            <person name="Goarin A."/>
            <person name="Silar P."/>
            <person name="Lacoste S."/>
            <person name="Sallet E."/>
            <person name="Bensimon A."/>
            <person name="Giraud T."/>
            <person name="Brygoo Y."/>
        </authorList>
    </citation>
    <scope>NUCLEOTIDE SEQUENCE [LARGE SCALE GENOMIC DNA]</scope>
    <source>
        <strain evidence="1">FM164</strain>
    </source>
</reference>
<evidence type="ECO:0000313" key="2">
    <source>
        <dbReference type="Proteomes" id="UP000030686"/>
    </source>
</evidence>
<sequence length="73" mass="8172">MRIYLQVPNLKTDFRTPHRRAEQAIASPTHLEIESLKKLQLMGSTVAPKLLAVHQDKQSDTGSVPGGYINYLV</sequence>
<gene>
    <name evidence="1" type="ORF">PROQFM164_S01g003509</name>
</gene>
<dbReference type="AlphaFoldDB" id="W6QJD8"/>
<evidence type="ECO:0000313" key="1">
    <source>
        <dbReference type="EMBL" id="CDM29697.1"/>
    </source>
</evidence>